<organism evidence="2 3">
    <name type="scientific">Streptomyces sp. 900129855</name>
    <dbReference type="NCBI Taxonomy" id="3155129"/>
    <lineage>
        <taxon>Bacteria</taxon>
        <taxon>Bacillati</taxon>
        <taxon>Actinomycetota</taxon>
        <taxon>Actinomycetes</taxon>
        <taxon>Kitasatosporales</taxon>
        <taxon>Streptomycetaceae</taxon>
        <taxon>Streptomyces</taxon>
    </lineage>
</organism>
<feature type="domain" description="DSBA-like thioredoxin" evidence="1">
    <location>
        <begin position="4"/>
        <end position="185"/>
    </location>
</feature>
<evidence type="ECO:0000259" key="1">
    <source>
        <dbReference type="Pfam" id="PF01323"/>
    </source>
</evidence>
<gene>
    <name evidence="2" type="ORF">AB0E89_17585</name>
</gene>
<dbReference type="Pfam" id="PF01323">
    <property type="entry name" value="DSBA"/>
    <property type="match status" value="1"/>
</dbReference>
<keyword evidence="3" id="KW-1185">Reference proteome</keyword>
<name>A0ABV2ZJU0_9ACTN</name>
<reference evidence="2 3" key="1">
    <citation type="submission" date="2024-06" db="EMBL/GenBank/DDBJ databases">
        <title>The Natural Products Discovery Center: Release of the First 8490 Sequenced Strains for Exploring Actinobacteria Biosynthetic Diversity.</title>
        <authorList>
            <person name="Kalkreuter E."/>
            <person name="Kautsar S.A."/>
            <person name="Yang D."/>
            <person name="Bader C.D."/>
            <person name="Teijaro C.N."/>
            <person name="Fluegel L."/>
            <person name="Davis C.M."/>
            <person name="Simpson J.R."/>
            <person name="Lauterbach L."/>
            <person name="Steele A.D."/>
            <person name="Gui C."/>
            <person name="Meng S."/>
            <person name="Li G."/>
            <person name="Viehrig K."/>
            <person name="Ye F."/>
            <person name="Su P."/>
            <person name="Kiefer A.F."/>
            <person name="Nichols A."/>
            <person name="Cepeda A.J."/>
            <person name="Yan W."/>
            <person name="Fan B."/>
            <person name="Jiang Y."/>
            <person name="Adhikari A."/>
            <person name="Zheng C.-J."/>
            <person name="Schuster L."/>
            <person name="Cowan T.M."/>
            <person name="Smanski M.J."/>
            <person name="Chevrette M.G."/>
            <person name="De Carvalho L.P.S."/>
            <person name="Shen B."/>
        </authorList>
    </citation>
    <scope>NUCLEOTIDE SEQUENCE [LARGE SCALE GENOMIC DNA]</scope>
    <source>
        <strain evidence="2 3">NPDC033843</strain>
    </source>
</reference>
<dbReference type="Gene3D" id="3.40.30.10">
    <property type="entry name" value="Glutaredoxin"/>
    <property type="match status" value="1"/>
</dbReference>
<evidence type="ECO:0000313" key="2">
    <source>
        <dbReference type="EMBL" id="MEU3782355.1"/>
    </source>
</evidence>
<protein>
    <submittedName>
        <fullName evidence="2">DsbA family protein</fullName>
    </submittedName>
</protein>
<evidence type="ECO:0000313" key="3">
    <source>
        <dbReference type="Proteomes" id="UP001550739"/>
    </source>
</evidence>
<dbReference type="Proteomes" id="UP001550739">
    <property type="component" value="Unassembled WGS sequence"/>
</dbReference>
<dbReference type="InterPro" id="IPR001853">
    <property type="entry name" value="DSBA-like_thioredoxin_dom"/>
</dbReference>
<proteinExistence type="predicted"/>
<dbReference type="RefSeq" id="WP_334574982.1">
    <property type="nucleotide sequence ID" value="NZ_JBEZVE010000008.1"/>
</dbReference>
<dbReference type="InterPro" id="IPR036249">
    <property type="entry name" value="Thioredoxin-like_sf"/>
</dbReference>
<dbReference type="PANTHER" id="PTHR13887">
    <property type="entry name" value="GLUTATHIONE S-TRANSFERASE KAPPA"/>
    <property type="match status" value="1"/>
</dbReference>
<accession>A0ABV2ZJU0</accession>
<dbReference type="PANTHER" id="PTHR13887:SF54">
    <property type="entry name" value="DSBA FAMILY PROTEIN"/>
    <property type="match status" value="1"/>
</dbReference>
<dbReference type="Gene3D" id="1.10.472.60">
    <property type="entry name" value="putative protein disulfide isomerase domain"/>
    <property type="match status" value="1"/>
</dbReference>
<sequence length="211" mass="22186">MKLVYVFDAYCGWSHGFSGTLREVVSRHPGLPVDVVSGGLFTGERRVPMRRFGHIEKANDEIARLTGARFGEAYRRLAAEGSFVMDSEAAARGVAALRQAAPDRAVELAVALQNAFYIDGHSLSDPAAYRRIAETAGLDAGAVDAVLAALDSPEAQGAAEADFRRSAALGVTGFPTLLAADGSHTVPLARGHATADEVDRRLAPLGIAPTS</sequence>
<dbReference type="CDD" id="cd03025">
    <property type="entry name" value="DsbA_FrnE_like"/>
    <property type="match status" value="1"/>
</dbReference>
<comment type="caution">
    <text evidence="2">The sequence shown here is derived from an EMBL/GenBank/DDBJ whole genome shotgun (WGS) entry which is preliminary data.</text>
</comment>
<dbReference type="SUPFAM" id="SSF52833">
    <property type="entry name" value="Thioredoxin-like"/>
    <property type="match status" value="1"/>
</dbReference>
<dbReference type="EMBL" id="JBEZVE010000008">
    <property type="protein sequence ID" value="MEU3782355.1"/>
    <property type="molecule type" value="Genomic_DNA"/>
</dbReference>